<sequence length="367" mass="41112">MELDIARLRLLSQRIMGEKFESPEGVVRWMGAMQAQDYLQALWAIGLRMQNATVATIEQAIVERKILRTWPMRGTLHFVPSEDAKWMVNLSAARMLASTAHRRRQLELDEATIERTGILFYDALKGGKCLSRPTLMQLLEDKGISTSGQRGYHLLFHQSLTGQLCLGPLEGKQQTFTLLDEWVPQPRELSRTEALAEMTRRYFTSHGPATLQDFTRWTGLTVADAKIGLETVRSELVAETIAGQQYWMAPDLATLQPQTEPGIYLLPGFDEYLLGYKDREAVLAAEHADKIVPGNNGIFLPTLVVAGTVVGTWRRKLGKRSVEVTLQHFTQHNASKEAVIEASRRYSNFVGLSLSSAIIKASTDEAL</sequence>
<dbReference type="PANTHER" id="PTHR38479">
    <property type="entry name" value="LMO0824 PROTEIN"/>
    <property type="match status" value="1"/>
</dbReference>
<dbReference type="InterPro" id="IPR009351">
    <property type="entry name" value="AlkZ-like"/>
</dbReference>
<dbReference type="RefSeq" id="WP_338255929.1">
    <property type="nucleotide sequence ID" value="NZ_BSRI01000002.1"/>
</dbReference>
<accession>A0ABQ6G3W2</accession>
<evidence type="ECO:0000313" key="2">
    <source>
        <dbReference type="Proteomes" id="UP001344906"/>
    </source>
</evidence>
<keyword evidence="2" id="KW-1185">Reference proteome</keyword>
<comment type="caution">
    <text evidence="1">The sequence shown here is derived from an EMBL/GenBank/DDBJ whole genome shotgun (WGS) entry which is preliminary data.</text>
</comment>
<dbReference type="EMBL" id="BSRI01000002">
    <property type="protein sequence ID" value="GLV59334.1"/>
    <property type="molecule type" value="Genomic_DNA"/>
</dbReference>
<gene>
    <name evidence="1" type="ORF">KDH_61610</name>
</gene>
<name>A0ABQ6G3W2_9CHLR</name>
<dbReference type="Proteomes" id="UP001344906">
    <property type="component" value="Unassembled WGS sequence"/>
</dbReference>
<evidence type="ECO:0000313" key="1">
    <source>
        <dbReference type="EMBL" id="GLV59334.1"/>
    </source>
</evidence>
<organism evidence="1 2">
    <name type="scientific">Dictyobacter halimunensis</name>
    <dbReference type="NCBI Taxonomy" id="3026934"/>
    <lineage>
        <taxon>Bacteria</taxon>
        <taxon>Bacillati</taxon>
        <taxon>Chloroflexota</taxon>
        <taxon>Ktedonobacteria</taxon>
        <taxon>Ktedonobacterales</taxon>
        <taxon>Dictyobacteraceae</taxon>
        <taxon>Dictyobacter</taxon>
    </lineage>
</organism>
<proteinExistence type="predicted"/>
<protein>
    <recommendedName>
        <fullName evidence="3">Winged helix DNA-binding domain-containing protein</fullName>
    </recommendedName>
</protein>
<reference evidence="1 2" key="1">
    <citation type="submission" date="2023-02" db="EMBL/GenBank/DDBJ databases">
        <title>Dictyobacter halimunensis sp. nov., a new member of the class Ktedonobacteria from forest soil in a geothermal area.</title>
        <authorList>
            <person name="Rachmania M.K."/>
            <person name="Ningsih F."/>
            <person name="Sakai Y."/>
            <person name="Yabe S."/>
            <person name="Yokota A."/>
            <person name="Sjamsuridzal W."/>
        </authorList>
    </citation>
    <scope>NUCLEOTIDE SEQUENCE [LARGE SCALE GENOMIC DNA]</scope>
    <source>
        <strain evidence="1 2">S3.2.2.5</strain>
    </source>
</reference>
<dbReference type="Pfam" id="PF06224">
    <property type="entry name" value="AlkZ-like"/>
    <property type="match status" value="1"/>
</dbReference>
<dbReference type="PANTHER" id="PTHR38479:SF2">
    <property type="entry name" value="WINGED HELIX DNA-BINDING DOMAIN-CONTAINING PROTEIN"/>
    <property type="match status" value="1"/>
</dbReference>
<evidence type="ECO:0008006" key="3">
    <source>
        <dbReference type="Google" id="ProtNLM"/>
    </source>
</evidence>